<evidence type="ECO:0008006" key="4">
    <source>
        <dbReference type="Google" id="ProtNLM"/>
    </source>
</evidence>
<keyword evidence="1" id="KW-0472">Membrane</keyword>
<keyword evidence="1" id="KW-0812">Transmembrane</keyword>
<keyword evidence="3" id="KW-1185">Reference proteome</keyword>
<dbReference type="KEGG" id="aiq:Azoinq_09840"/>
<protein>
    <recommendedName>
        <fullName evidence="4">Glutamate-ammonia-ligase adenylyltransferase</fullName>
    </recommendedName>
</protein>
<name>A0A975XTW6_9RHOO</name>
<evidence type="ECO:0000313" key="2">
    <source>
        <dbReference type="EMBL" id="QWT48169.1"/>
    </source>
</evidence>
<keyword evidence="1" id="KW-1133">Transmembrane helix</keyword>
<feature type="transmembrane region" description="Helical" evidence="1">
    <location>
        <begin position="9"/>
        <end position="26"/>
    </location>
</feature>
<proteinExistence type="predicted"/>
<gene>
    <name evidence="2" type="ORF">Azoinq_09840</name>
</gene>
<dbReference type="Proteomes" id="UP000683428">
    <property type="component" value="Chromosome"/>
</dbReference>
<sequence length="149" mass="16833">MAHFTLKKPYWLLIFLLGVIALDWYIRSPDSTARHITHVLQDKGSPQLKAYPYQFWVMKVDHGVATLSTPRNTDVPAAKMLAALYPKLDTQNPNDPAFQAAEHQLAAVQGEARAIVLSQPGITEVQWGLDKDWLHAHFIELPEDRPPTN</sequence>
<evidence type="ECO:0000313" key="3">
    <source>
        <dbReference type="Proteomes" id="UP000683428"/>
    </source>
</evidence>
<dbReference type="RefSeq" id="WP_216129543.1">
    <property type="nucleotide sequence ID" value="NZ_CP064782.1"/>
</dbReference>
<dbReference type="EMBL" id="CP064782">
    <property type="protein sequence ID" value="QWT48169.1"/>
    <property type="molecule type" value="Genomic_DNA"/>
</dbReference>
<organism evidence="2 3">
    <name type="scientific">Azospira inquinata</name>
    <dbReference type="NCBI Taxonomy" id="2785627"/>
    <lineage>
        <taxon>Bacteria</taxon>
        <taxon>Pseudomonadati</taxon>
        <taxon>Pseudomonadota</taxon>
        <taxon>Betaproteobacteria</taxon>
        <taxon>Rhodocyclales</taxon>
        <taxon>Rhodocyclaceae</taxon>
        <taxon>Azospira</taxon>
    </lineage>
</organism>
<accession>A0A975XTW6</accession>
<evidence type="ECO:0000256" key="1">
    <source>
        <dbReference type="SAM" id="Phobius"/>
    </source>
</evidence>
<dbReference type="AlphaFoldDB" id="A0A975XTW6"/>
<reference evidence="2" key="1">
    <citation type="submission" date="2020-11" db="EMBL/GenBank/DDBJ databases">
        <title>Azospira inquinata sp. nov.</title>
        <authorList>
            <person name="Moe W.M."/>
            <person name="Mikes M.C."/>
        </authorList>
    </citation>
    <scope>NUCLEOTIDE SEQUENCE</scope>
    <source>
        <strain evidence="2">Azo-3</strain>
    </source>
</reference>